<dbReference type="InterPro" id="IPR052020">
    <property type="entry name" value="Cyclic_di-GMP/3'3'-cGAMP_PDE"/>
</dbReference>
<dbReference type="AlphaFoldDB" id="Q39RB0"/>
<dbReference type="CDD" id="cd00077">
    <property type="entry name" value="HDc"/>
    <property type="match status" value="1"/>
</dbReference>
<keyword evidence="1" id="KW-0597">Phosphoprotein</keyword>
<dbReference type="PROSITE" id="PS50110">
    <property type="entry name" value="RESPONSE_REGULATORY"/>
    <property type="match status" value="1"/>
</dbReference>
<dbReference type="CDD" id="cd19920">
    <property type="entry name" value="REC_PA4781-like"/>
    <property type="match status" value="1"/>
</dbReference>
<dbReference type="InterPro" id="IPR011006">
    <property type="entry name" value="CheY-like_superfamily"/>
</dbReference>
<feature type="modified residue" description="4-aspartylphosphate" evidence="1">
    <location>
        <position position="58"/>
    </location>
</feature>
<evidence type="ECO:0000313" key="5">
    <source>
        <dbReference type="Proteomes" id="UP000007073"/>
    </source>
</evidence>
<dbReference type="InterPro" id="IPR003607">
    <property type="entry name" value="HD/PDEase_dom"/>
</dbReference>
<reference evidence="4 5" key="1">
    <citation type="submission" date="2005-10" db="EMBL/GenBank/DDBJ databases">
        <title>Complete sequence of Geobacter metallireducens GS-15.</title>
        <authorList>
            <consortium name="US DOE Joint Genome Institute"/>
            <person name="Copeland A."/>
            <person name="Lucas S."/>
            <person name="Lapidus A."/>
            <person name="Barry K."/>
            <person name="Detter J.C."/>
            <person name="Glavina T."/>
            <person name="Hammon N."/>
            <person name="Israni S."/>
            <person name="Pitluck S."/>
            <person name="Di Bartolo G."/>
            <person name="Chain P."/>
            <person name="Schmutz J."/>
            <person name="Larimer F."/>
            <person name="Land M."/>
            <person name="Kyrpides N."/>
            <person name="Ivanova N."/>
            <person name="Richardson P."/>
        </authorList>
    </citation>
    <scope>NUCLEOTIDE SEQUENCE [LARGE SCALE GENOMIC DNA]</scope>
    <source>
        <strain evidence="5">ATCC 53774 / DSM 7210 / GS-15</strain>
    </source>
</reference>
<dbReference type="Gene3D" id="1.10.3210.10">
    <property type="entry name" value="Hypothetical protein af1432"/>
    <property type="match status" value="1"/>
</dbReference>
<dbReference type="GO" id="GO:0000160">
    <property type="term" value="P:phosphorelay signal transduction system"/>
    <property type="evidence" value="ECO:0007669"/>
    <property type="project" value="InterPro"/>
</dbReference>
<keyword evidence="5" id="KW-1185">Reference proteome</keyword>
<dbReference type="InterPro" id="IPR037522">
    <property type="entry name" value="HD_GYP_dom"/>
</dbReference>
<dbReference type="Proteomes" id="UP000007073">
    <property type="component" value="Chromosome"/>
</dbReference>
<organism evidence="4 5">
    <name type="scientific">Geobacter metallireducens (strain ATCC 53774 / DSM 7210 / GS-15)</name>
    <dbReference type="NCBI Taxonomy" id="269799"/>
    <lineage>
        <taxon>Bacteria</taxon>
        <taxon>Pseudomonadati</taxon>
        <taxon>Thermodesulfobacteriota</taxon>
        <taxon>Desulfuromonadia</taxon>
        <taxon>Geobacterales</taxon>
        <taxon>Geobacteraceae</taxon>
        <taxon>Geobacter</taxon>
    </lineage>
</organism>
<dbReference type="SMART" id="SM00471">
    <property type="entry name" value="HDc"/>
    <property type="match status" value="1"/>
</dbReference>
<evidence type="ECO:0000313" key="4">
    <source>
        <dbReference type="EMBL" id="ABB33214.1"/>
    </source>
</evidence>
<dbReference type="SUPFAM" id="SSF52172">
    <property type="entry name" value="CheY-like"/>
    <property type="match status" value="1"/>
</dbReference>
<proteinExistence type="predicted"/>
<evidence type="ECO:0000256" key="1">
    <source>
        <dbReference type="PROSITE-ProRule" id="PRU00169"/>
    </source>
</evidence>
<dbReference type="KEGG" id="gme:Gmet_2999"/>
<dbReference type="Pfam" id="PF00072">
    <property type="entry name" value="Response_reg"/>
    <property type="match status" value="1"/>
</dbReference>
<feature type="domain" description="Response regulatory" evidence="2">
    <location>
        <begin position="9"/>
        <end position="125"/>
    </location>
</feature>
<dbReference type="PROSITE" id="PS51832">
    <property type="entry name" value="HD_GYP"/>
    <property type="match status" value="1"/>
</dbReference>
<sequence>MPALEQPPNIMIVDDTPANLRLLETMLQEKNYRVLLFPRADIALKAAKKNPPDLVLLDITMPGMDGFQFCASLKADSRLCSTPVIFLSGLNEPADKVKAFSLGGVDYITKPFQLEEVHARVETHLNLRRLQMEVESHNRNLESQVEAYAKEIIASQMATIFALAKLAESRDDNTGKHVERVQIYCRLLAQRLAEKGPYRGEVTPEFINNITFASPLHDIGKVAIVDRVLLKPDKLTAEEFKIMQTHTVIGAQTLATALAKYPQNEFLRTGIAIAQSHHEWWDGTGYPDGIKGREIPLHARITAVADVYDALRSNRCYRLSLPHEEVRAMILEGSGTQFDPDVVAAFIESEDEFFAISCELG</sequence>
<evidence type="ECO:0000259" key="2">
    <source>
        <dbReference type="PROSITE" id="PS50110"/>
    </source>
</evidence>
<accession>Q39RB0</accession>
<dbReference type="SMART" id="SM00448">
    <property type="entry name" value="REC"/>
    <property type="match status" value="1"/>
</dbReference>
<gene>
    <name evidence="4" type="ordered locus">Gmet_2999</name>
</gene>
<dbReference type="SUPFAM" id="SSF109604">
    <property type="entry name" value="HD-domain/PDEase-like"/>
    <property type="match status" value="1"/>
</dbReference>
<dbReference type="PANTHER" id="PTHR45228:SF5">
    <property type="entry name" value="CYCLIC DI-GMP PHOSPHODIESTERASE VC_1348-RELATED"/>
    <property type="match status" value="1"/>
</dbReference>
<dbReference type="Pfam" id="PF13487">
    <property type="entry name" value="HD_5"/>
    <property type="match status" value="1"/>
</dbReference>
<name>Q39RB0_GEOMG</name>
<dbReference type="Gene3D" id="3.40.50.2300">
    <property type="match status" value="1"/>
</dbReference>
<dbReference type="EMBL" id="CP000148">
    <property type="protein sequence ID" value="ABB33214.1"/>
    <property type="molecule type" value="Genomic_DNA"/>
</dbReference>
<dbReference type="eggNOG" id="COG3437">
    <property type="taxonomic scope" value="Bacteria"/>
</dbReference>
<protein>
    <submittedName>
        <fullName evidence="4">Response receiver-modulated cyclic diguanylate phosphodiesterase</fullName>
    </submittedName>
</protein>
<dbReference type="STRING" id="269799.Gmet_2999"/>
<dbReference type="PANTHER" id="PTHR45228">
    <property type="entry name" value="CYCLIC DI-GMP PHOSPHODIESTERASE TM_0186-RELATED"/>
    <property type="match status" value="1"/>
</dbReference>
<reference evidence="4 5" key="2">
    <citation type="journal article" date="2009" name="BMC Microbiol.">
        <title>The genome sequence of Geobacter metallireducens: features of metabolism, physiology and regulation common and dissimilar to Geobacter sulfurreducens.</title>
        <authorList>
            <person name="Aklujkar M."/>
            <person name="Krushkal J."/>
            <person name="DiBartolo G."/>
            <person name="Lapidus A."/>
            <person name="Land M.L."/>
            <person name="Lovley D.R."/>
        </authorList>
    </citation>
    <scope>NUCLEOTIDE SEQUENCE [LARGE SCALE GENOMIC DNA]</scope>
    <source>
        <strain evidence="5">ATCC 53774 / DSM 7210 / GS-15</strain>
    </source>
</reference>
<dbReference type="InterPro" id="IPR001789">
    <property type="entry name" value="Sig_transdc_resp-reg_receiver"/>
</dbReference>
<feature type="domain" description="HD-GYP" evidence="3">
    <location>
        <begin position="152"/>
        <end position="361"/>
    </location>
</feature>
<dbReference type="HOGENOM" id="CLU_000445_92_10_7"/>
<evidence type="ECO:0000259" key="3">
    <source>
        <dbReference type="PROSITE" id="PS51832"/>
    </source>
</evidence>